<reference evidence="4" key="1">
    <citation type="journal article" date="2017" name="Nat. Microbiol.">
        <title>Global analysis of biosynthetic gene clusters reveals vast potential of secondary metabolite production in Penicillium species.</title>
        <authorList>
            <person name="Nielsen J.C."/>
            <person name="Grijseels S."/>
            <person name="Prigent S."/>
            <person name="Ji B."/>
            <person name="Dainat J."/>
            <person name="Nielsen K.F."/>
            <person name="Frisvad J.C."/>
            <person name="Workman M."/>
            <person name="Nielsen J."/>
        </authorList>
    </citation>
    <scope>NUCLEOTIDE SEQUENCE [LARGE SCALE GENOMIC DNA]</scope>
    <source>
        <strain evidence="4">IBT 24891</strain>
    </source>
</reference>
<keyword evidence="4" id="KW-1185">Reference proteome</keyword>
<evidence type="ECO:0000313" key="4">
    <source>
        <dbReference type="Proteomes" id="UP000191285"/>
    </source>
</evidence>
<comment type="caution">
    <text evidence="3">The sequence shown here is derived from an EMBL/GenBank/DDBJ whole genome shotgun (WGS) entry which is preliminary data.</text>
</comment>
<feature type="domain" description="Helix-turn-helix" evidence="2">
    <location>
        <begin position="167"/>
        <end position="211"/>
    </location>
</feature>
<accession>A0A1V6T810</accession>
<protein>
    <recommendedName>
        <fullName evidence="2">Helix-turn-helix domain-containing protein</fullName>
    </recommendedName>
</protein>
<dbReference type="STRING" id="303698.A0A1V6T810"/>
<evidence type="ECO:0000313" key="3">
    <source>
        <dbReference type="EMBL" id="OQE22482.1"/>
    </source>
</evidence>
<evidence type="ECO:0000259" key="2">
    <source>
        <dbReference type="Pfam" id="PF22943"/>
    </source>
</evidence>
<organism evidence="3 4">
    <name type="scientific">Penicillium steckii</name>
    <dbReference type="NCBI Taxonomy" id="303698"/>
    <lineage>
        <taxon>Eukaryota</taxon>
        <taxon>Fungi</taxon>
        <taxon>Dikarya</taxon>
        <taxon>Ascomycota</taxon>
        <taxon>Pezizomycotina</taxon>
        <taxon>Eurotiomycetes</taxon>
        <taxon>Eurotiomycetidae</taxon>
        <taxon>Eurotiales</taxon>
        <taxon>Aspergillaceae</taxon>
        <taxon>Penicillium</taxon>
    </lineage>
</organism>
<proteinExistence type="predicted"/>
<dbReference type="AlphaFoldDB" id="A0A1V6T810"/>
<dbReference type="Proteomes" id="UP000191285">
    <property type="component" value="Unassembled WGS sequence"/>
</dbReference>
<feature type="compositionally biased region" description="Pro residues" evidence="1">
    <location>
        <begin position="45"/>
        <end position="69"/>
    </location>
</feature>
<gene>
    <name evidence="3" type="ORF">PENSTE_c010G01108</name>
</gene>
<dbReference type="InterPro" id="IPR054448">
    <property type="entry name" value="HTH_put_ascomycetes"/>
</dbReference>
<dbReference type="EMBL" id="MLKD01000010">
    <property type="protein sequence ID" value="OQE22482.1"/>
    <property type="molecule type" value="Genomic_DNA"/>
</dbReference>
<name>A0A1V6T810_9EURO</name>
<sequence>MGSNASKPVQAAAGATKRQYPKKAAPPPRIPKAQRETKVSEPQASQPPQPPRPTPTPPTPAPAPRPPQAPLEQGPQYHSKEQASSTKSSAIDLDGRDPDFAASLRSIGPVDPTQGYPTAPNRGAVQSVFPSGPTTAWLVHTARQRASKIAEDEAERLRMGHYGDRQFADAFLLQQALQMRDVQNLPNDEIESIFGLKAGFMDQLGDNGVVSRIGTTS</sequence>
<dbReference type="Pfam" id="PF22943">
    <property type="entry name" value="HTH_68"/>
    <property type="match status" value="1"/>
</dbReference>
<evidence type="ECO:0000256" key="1">
    <source>
        <dbReference type="SAM" id="MobiDB-lite"/>
    </source>
</evidence>
<feature type="region of interest" description="Disordered" evidence="1">
    <location>
        <begin position="1"/>
        <end position="128"/>
    </location>
</feature>
<dbReference type="OrthoDB" id="4085451at2759"/>